<accession>A0A1Q9DLZ2</accession>
<keyword evidence="1" id="KW-0812">Transmembrane</keyword>
<feature type="transmembrane region" description="Helical" evidence="1">
    <location>
        <begin position="931"/>
        <end position="954"/>
    </location>
</feature>
<dbReference type="Gene3D" id="3.80.10.10">
    <property type="entry name" value="Ribonuclease Inhibitor"/>
    <property type="match status" value="1"/>
</dbReference>
<reference evidence="3 4" key="1">
    <citation type="submission" date="2016-02" db="EMBL/GenBank/DDBJ databases">
        <title>Genome analysis of coral dinoflagellate symbionts highlights evolutionary adaptations to a symbiotic lifestyle.</title>
        <authorList>
            <person name="Aranda M."/>
            <person name="Li Y."/>
            <person name="Liew Y.J."/>
            <person name="Baumgarten S."/>
            <person name="Simakov O."/>
            <person name="Wilson M."/>
            <person name="Piel J."/>
            <person name="Ashoor H."/>
            <person name="Bougouffa S."/>
            <person name="Bajic V.B."/>
            <person name="Ryu T."/>
            <person name="Ravasi T."/>
            <person name="Bayer T."/>
            <person name="Micklem G."/>
            <person name="Kim H."/>
            <person name="Bhak J."/>
            <person name="Lajeunesse T.C."/>
            <person name="Voolstra C.R."/>
        </authorList>
    </citation>
    <scope>NUCLEOTIDE SEQUENCE [LARGE SCALE GENOMIC DNA]</scope>
    <source>
        <strain evidence="3 4">CCMP2467</strain>
    </source>
</reference>
<sequence length="1027" mass="114188">MFLALFALLALTAASGLDGAFSFEDSSWEHGISLLQQGSRKVVTSSISWEGDVNQLALDHGVRFNPGTSRDWMQSFESVDVNGRYCSLCSMPPKERAPNKSYLQRSDCGNNSYWEHPENGKLPLSTFMKKATAEHNVTNGWCELNFEKGCADAVYNRDYMFFAKSVVWPNSSVASYDQHFCYYNGWLSPEIRALQHDYEGLTAKATEFCNSDHLIKLGSKGNITLNEMMARFQAAKPGTAGSRPSVDDAHFIAAWACAMGGPACDMAYCAYTFCEKEDGSLGIYDDCPGNMGCFKLQHKRDEQTGVRADYRNIGAGIIGKSIYPLYRSIVIRGKNSATLQESAQYDEDFVWLEERVDEAAELAAVETRSMRSAEEVAGLTTESQNTKRNVNRKVQLEIQHDQDLLEGYQREEAAVQEVWNAERQGLAEVTSTSGQSRLFSLTTARYRGFSPALLSKHKFLRLDLSWCWNLGDEGLCSLLDVSPGLRQLRLAGLKNISAKGLVPCCRMPGLEEMDCSSCNSVADSFLEFLLRLFAGQAGSGGDALPCAGPGSGLRGHVSSSDICNRLVRRSVHGLRTCAMNEATSTTENVDDRFAEISPELLQGIPLHVCFHRGRSLWNRLGGTRSGVTQTTRRYSYFLSHAWAASSWSKYLALLVHFNGVPAAMAAFLTGLILGTLTSLEIMPFASWMPILAHFVPASVLFLWQDLRRILCSEPIVFLDCACIPQDDDAVKAKCVRGLSSFLGRSDKLVVLWSPDFVRRLWCTYEVAFFLKQNQADHILFIPLQVPTLWFLIYLVVWITRTTLYIADISELYGDSIVGYLGIVGGVFLAQQLTIWPAVYYVLTNMLRDIAELPKQLHSFRVQDAGCSCCVKGHVDPVTKQPIPCDRKLIYEMLQSWFQPVKSAEEALDQFNLHVRHCLAPQVERTSRPSLLILKHGVVATAVACFPYLSADIFMTVGRVKRQTQGALLYPAGQLYTFLVILSGVRICMLIGYFGLRYSHRCCRAAVLVGQVALHASMVTTATAPLLQ</sequence>
<feature type="transmembrane region" description="Helical" evidence="1">
    <location>
        <begin position="974"/>
        <end position="995"/>
    </location>
</feature>
<organism evidence="3 4">
    <name type="scientific">Symbiodinium microadriaticum</name>
    <name type="common">Dinoflagellate</name>
    <name type="synonym">Zooxanthella microadriatica</name>
    <dbReference type="NCBI Taxonomy" id="2951"/>
    <lineage>
        <taxon>Eukaryota</taxon>
        <taxon>Sar</taxon>
        <taxon>Alveolata</taxon>
        <taxon>Dinophyceae</taxon>
        <taxon>Suessiales</taxon>
        <taxon>Symbiodiniaceae</taxon>
        <taxon>Symbiodinium</taxon>
    </lineage>
</organism>
<comment type="caution">
    <text evidence="3">The sequence shown here is derived from an EMBL/GenBank/DDBJ whole genome shotgun (WGS) entry which is preliminary data.</text>
</comment>
<dbReference type="Proteomes" id="UP000186817">
    <property type="component" value="Unassembled WGS sequence"/>
</dbReference>
<dbReference type="InterPro" id="IPR032675">
    <property type="entry name" value="LRR_dom_sf"/>
</dbReference>
<dbReference type="InterPro" id="IPR035897">
    <property type="entry name" value="Toll_tir_struct_dom_sf"/>
</dbReference>
<dbReference type="OrthoDB" id="408572at2759"/>
<name>A0A1Q9DLZ2_SYMMI</name>
<keyword evidence="1" id="KW-1133">Transmembrane helix</keyword>
<keyword evidence="1" id="KW-0472">Membrane</keyword>
<gene>
    <name evidence="3" type="ORF">AK812_SmicGene21638</name>
</gene>
<feature type="transmembrane region" description="Helical" evidence="1">
    <location>
        <begin position="684"/>
        <end position="703"/>
    </location>
</feature>
<dbReference type="SUPFAM" id="SSF52047">
    <property type="entry name" value="RNI-like"/>
    <property type="match status" value="1"/>
</dbReference>
<evidence type="ECO:0000313" key="4">
    <source>
        <dbReference type="Proteomes" id="UP000186817"/>
    </source>
</evidence>
<dbReference type="Gene3D" id="3.40.50.10140">
    <property type="entry name" value="Toll/interleukin-1 receptor homology (TIR) domain"/>
    <property type="match status" value="1"/>
</dbReference>
<evidence type="ECO:0000256" key="1">
    <source>
        <dbReference type="SAM" id="Phobius"/>
    </source>
</evidence>
<evidence type="ECO:0000313" key="3">
    <source>
        <dbReference type="EMBL" id="OLP96185.1"/>
    </source>
</evidence>
<dbReference type="EMBL" id="LSRX01000477">
    <property type="protein sequence ID" value="OLP96185.1"/>
    <property type="molecule type" value="Genomic_DNA"/>
</dbReference>
<feature type="signal peptide" evidence="2">
    <location>
        <begin position="1"/>
        <end position="16"/>
    </location>
</feature>
<feature type="transmembrane region" description="Helical" evidence="1">
    <location>
        <begin position="778"/>
        <end position="799"/>
    </location>
</feature>
<keyword evidence="2" id="KW-0732">Signal</keyword>
<dbReference type="AlphaFoldDB" id="A0A1Q9DLZ2"/>
<evidence type="ECO:0000256" key="2">
    <source>
        <dbReference type="SAM" id="SignalP"/>
    </source>
</evidence>
<protein>
    <submittedName>
        <fullName evidence="3">Uncharacterized protein</fullName>
    </submittedName>
</protein>
<dbReference type="SUPFAM" id="SSF52200">
    <property type="entry name" value="Toll/Interleukin receptor TIR domain"/>
    <property type="match status" value="1"/>
</dbReference>
<proteinExistence type="predicted"/>
<feature type="chain" id="PRO_5012435265" evidence="2">
    <location>
        <begin position="17"/>
        <end position="1027"/>
    </location>
</feature>
<feature type="transmembrane region" description="Helical" evidence="1">
    <location>
        <begin position="819"/>
        <end position="842"/>
    </location>
</feature>
<keyword evidence="4" id="KW-1185">Reference proteome</keyword>